<keyword evidence="6" id="KW-1185">Reference proteome</keyword>
<dbReference type="EMBL" id="JACMSC010000016">
    <property type="protein sequence ID" value="KAG6482244.1"/>
    <property type="molecule type" value="Genomic_DNA"/>
</dbReference>
<evidence type="ECO:0000256" key="3">
    <source>
        <dbReference type="SAM" id="MobiDB-lite"/>
    </source>
</evidence>
<dbReference type="InterPro" id="IPR002912">
    <property type="entry name" value="ACT_dom"/>
</dbReference>
<dbReference type="PROSITE" id="PS51671">
    <property type="entry name" value="ACT"/>
    <property type="match status" value="1"/>
</dbReference>
<feature type="region of interest" description="Disordered" evidence="3">
    <location>
        <begin position="1"/>
        <end position="24"/>
    </location>
</feature>
<dbReference type="InterPro" id="IPR040217">
    <property type="entry name" value="ACR1-12"/>
</dbReference>
<name>A0A8J5FH59_ZINOF</name>
<dbReference type="InterPro" id="IPR045865">
    <property type="entry name" value="ACT-like_dom_sf"/>
</dbReference>
<accession>A0A8J5FH59</accession>
<evidence type="ECO:0000256" key="1">
    <source>
        <dbReference type="ARBA" id="ARBA00022737"/>
    </source>
</evidence>
<dbReference type="Proteomes" id="UP000734854">
    <property type="component" value="Unassembled WGS sequence"/>
</dbReference>
<feature type="domain" description="ACT" evidence="4">
    <location>
        <begin position="77"/>
        <end position="153"/>
    </location>
</feature>
<reference evidence="5 6" key="1">
    <citation type="submission" date="2020-08" db="EMBL/GenBank/DDBJ databases">
        <title>Plant Genome Project.</title>
        <authorList>
            <person name="Zhang R.-G."/>
        </authorList>
    </citation>
    <scope>NUCLEOTIDE SEQUENCE [LARGE SCALE GENOMIC DNA]</scope>
    <source>
        <tissue evidence="5">Rhizome</tissue>
    </source>
</reference>
<dbReference type="Gene3D" id="3.30.70.260">
    <property type="match status" value="1"/>
</dbReference>
<dbReference type="PANTHER" id="PTHR31096:SF5">
    <property type="entry name" value="ACT DOMAIN-CONTAINING PROTEIN ACR3"/>
    <property type="match status" value="1"/>
</dbReference>
<evidence type="ECO:0000313" key="5">
    <source>
        <dbReference type="EMBL" id="KAG6482244.1"/>
    </source>
</evidence>
<proteinExistence type="predicted"/>
<feature type="region of interest" description="Disordered" evidence="3">
    <location>
        <begin position="147"/>
        <end position="167"/>
    </location>
</feature>
<evidence type="ECO:0000313" key="6">
    <source>
        <dbReference type="Proteomes" id="UP000734854"/>
    </source>
</evidence>
<sequence>MRMGETEKTCDIVEGGRAEEDNDGKNIRGKLECGLKVENEDASSEAAKCNALGPEGTKAKSSLGRSVGVHSFGDHIARELIGTDRPGLLSEIFAVLANQHCNVAAAEVWTHKTRVASFIYINADVSSRMPAMEEQLRNVLQGGDDLKGSRTSFSMGSTHVDRRLHQS</sequence>
<gene>
    <name evidence="5" type="ORF">ZIOFF_058875</name>
</gene>
<dbReference type="SUPFAM" id="SSF55021">
    <property type="entry name" value="ACT-like"/>
    <property type="match status" value="1"/>
</dbReference>
<organism evidence="5 6">
    <name type="scientific">Zingiber officinale</name>
    <name type="common">Ginger</name>
    <name type="synonym">Amomum zingiber</name>
    <dbReference type="NCBI Taxonomy" id="94328"/>
    <lineage>
        <taxon>Eukaryota</taxon>
        <taxon>Viridiplantae</taxon>
        <taxon>Streptophyta</taxon>
        <taxon>Embryophyta</taxon>
        <taxon>Tracheophyta</taxon>
        <taxon>Spermatophyta</taxon>
        <taxon>Magnoliopsida</taxon>
        <taxon>Liliopsida</taxon>
        <taxon>Zingiberales</taxon>
        <taxon>Zingiberaceae</taxon>
        <taxon>Zingiber</taxon>
    </lineage>
</organism>
<keyword evidence="1 2" id="KW-0677">Repeat</keyword>
<protein>
    <recommendedName>
        <fullName evidence="2">ACT domain-containing protein ACR</fullName>
    </recommendedName>
    <alternativeName>
        <fullName evidence="2">Protein ACT DOMAIN REPEATS</fullName>
    </alternativeName>
</protein>
<dbReference type="GO" id="GO:0016597">
    <property type="term" value="F:amino acid binding"/>
    <property type="evidence" value="ECO:0007669"/>
    <property type="project" value="UniProtKB-UniRule"/>
</dbReference>
<evidence type="ECO:0000256" key="2">
    <source>
        <dbReference type="RuleBase" id="RU369043"/>
    </source>
</evidence>
<comment type="caution">
    <text evidence="5">The sequence shown here is derived from an EMBL/GenBank/DDBJ whole genome shotgun (WGS) entry which is preliminary data.</text>
</comment>
<comment type="function">
    <text evidence="2">Binds amino acids.</text>
</comment>
<evidence type="ECO:0000259" key="4">
    <source>
        <dbReference type="PROSITE" id="PS51671"/>
    </source>
</evidence>
<dbReference type="AlphaFoldDB" id="A0A8J5FH59"/>
<dbReference type="PANTHER" id="PTHR31096">
    <property type="entry name" value="ACT DOMAIN-CONTAINING PROTEIN ACR4-RELATED"/>
    <property type="match status" value="1"/>
</dbReference>
<dbReference type="Pfam" id="PF01842">
    <property type="entry name" value="ACT"/>
    <property type="match status" value="1"/>
</dbReference>